<dbReference type="EMBL" id="FOGU01000006">
    <property type="protein sequence ID" value="SES16495.1"/>
    <property type="molecule type" value="Genomic_DNA"/>
</dbReference>
<accession>A0A1H9V449</accession>
<evidence type="ECO:0000313" key="2">
    <source>
        <dbReference type="Proteomes" id="UP000198885"/>
    </source>
</evidence>
<gene>
    <name evidence="1" type="ORF">SAMN04490244_106236</name>
</gene>
<name>A0A1H9V449_9RHOB</name>
<dbReference type="STRING" id="641238.SAMN04490244_106236"/>
<dbReference type="OrthoDB" id="7869201at2"/>
<dbReference type="AlphaFoldDB" id="A0A1H9V449"/>
<keyword evidence="2" id="KW-1185">Reference proteome</keyword>
<reference evidence="1 2" key="1">
    <citation type="submission" date="2016-10" db="EMBL/GenBank/DDBJ databases">
        <authorList>
            <person name="de Groot N.N."/>
        </authorList>
    </citation>
    <scope>NUCLEOTIDE SEQUENCE [LARGE SCALE GENOMIC DNA]</scope>
    <source>
        <strain evidence="1 2">DSM 23042</strain>
    </source>
</reference>
<organism evidence="1 2">
    <name type="scientific">Tranquillimonas rosea</name>
    <dbReference type="NCBI Taxonomy" id="641238"/>
    <lineage>
        <taxon>Bacteria</taxon>
        <taxon>Pseudomonadati</taxon>
        <taxon>Pseudomonadota</taxon>
        <taxon>Alphaproteobacteria</taxon>
        <taxon>Rhodobacterales</taxon>
        <taxon>Roseobacteraceae</taxon>
        <taxon>Tranquillimonas</taxon>
    </lineage>
</organism>
<proteinExistence type="predicted"/>
<evidence type="ECO:0008006" key="3">
    <source>
        <dbReference type="Google" id="ProtNLM"/>
    </source>
</evidence>
<dbReference type="RefSeq" id="WP_092693925.1">
    <property type="nucleotide sequence ID" value="NZ_CBDDGO010000004.1"/>
</dbReference>
<evidence type="ECO:0000313" key="1">
    <source>
        <dbReference type="EMBL" id="SES16495.1"/>
    </source>
</evidence>
<dbReference type="Proteomes" id="UP000198885">
    <property type="component" value="Unassembled WGS sequence"/>
</dbReference>
<protein>
    <recommendedName>
        <fullName evidence="3">Antifreeze protein</fullName>
    </recommendedName>
</protein>
<sequence length="102" mass="11282">MPRPHTIHDYWVLQTKMATMMLNAQTVIGMRMLGMAGLWPVTAGENDRMVSEKSTAFAKAATAAWGAALSGKRPDQVTSAWLAPISRRAASNQRRLSGRRKR</sequence>